<proteinExistence type="predicted"/>
<feature type="non-terminal residue" evidence="1">
    <location>
        <position position="1"/>
    </location>
</feature>
<evidence type="ECO:0000313" key="2">
    <source>
        <dbReference type="Proteomes" id="UP000749646"/>
    </source>
</evidence>
<protein>
    <submittedName>
        <fullName evidence="1">Uncharacterized protein</fullName>
    </submittedName>
</protein>
<gene>
    <name evidence="1" type="ORF">BGZ65_011168</name>
</gene>
<sequence>MAPEIQDRVRASSVYSSIVQAIKGGQEEKSNQLMGHLQELKDEMAKNTELTTKVLELTNTNSELMTKIYELSSKTLEMTTTNSELMTKNCGLSMENNGLGIQMINLQEAFEAKQEEMRQQQIQALKQLSLLQNRVQAVMTQTYELHEYPIPHSSWNIRNPFSNKFRLYFLCECGEHTKSNNSKIPHHIHLAKHEGYDIARPTEFFKQYGSYVLTILKMLKFGISVAGIALPALSQLVNIDALDQACTSLKQLSKNIQPGINQVIGCIEASEDEVETVNGIKDQMEDNEALEGADLRKLVTFLKSKDGNKVLGNLYRTVTTEGHVKW</sequence>
<comment type="caution">
    <text evidence="1">The sequence shown here is derived from an EMBL/GenBank/DDBJ whole genome shotgun (WGS) entry which is preliminary data.</text>
</comment>
<reference evidence="1" key="1">
    <citation type="journal article" date="2020" name="Fungal Divers.">
        <title>Resolving the Mortierellaceae phylogeny through synthesis of multi-gene phylogenetics and phylogenomics.</title>
        <authorList>
            <person name="Vandepol N."/>
            <person name="Liber J."/>
            <person name="Desiro A."/>
            <person name="Na H."/>
            <person name="Kennedy M."/>
            <person name="Barry K."/>
            <person name="Grigoriev I.V."/>
            <person name="Miller A.N."/>
            <person name="O'Donnell K."/>
            <person name="Stajich J.E."/>
            <person name="Bonito G."/>
        </authorList>
    </citation>
    <scope>NUCLEOTIDE SEQUENCE</scope>
    <source>
        <strain evidence="1">MES-2147</strain>
    </source>
</reference>
<dbReference type="OrthoDB" id="2444617at2759"/>
<dbReference type="Proteomes" id="UP000749646">
    <property type="component" value="Unassembled WGS sequence"/>
</dbReference>
<organism evidence="1 2">
    <name type="scientific">Modicella reniformis</name>
    <dbReference type="NCBI Taxonomy" id="1440133"/>
    <lineage>
        <taxon>Eukaryota</taxon>
        <taxon>Fungi</taxon>
        <taxon>Fungi incertae sedis</taxon>
        <taxon>Mucoromycota</taxon>
        <taxon>Mortierellomycotina</taxon>
        <taxon>Mortierellomycetes</taxon>
        <taxon>Mortierellales</taxon>
        <taxon>Mortierellaceae</taxon>
        <taxon>Modicella</taxon>
    </lineage>
</organism>
<evidence type="ECO:0000313" key="1">
    <source>
        <dbReference type="EMBL" id="KAF9945103.1"/>
    </source>
</evidence>
<keyword evidence="2" id="KW-1185">Reference proteome</keyword>
<accession>A0A9P6IRG7</accession>
<dbReference type="EMBL" id="JAAAHW010008112">
    <property type="protein sequence ID" value="KAF9945103.1"/>
    <property type="molecule type" value="Genomic_DNA"/>
</dbReference>
<dbReference type="AlphaFoldDB" id="A0A9P6IRG7"/>
<name>A0A9P6IRG7_9FUNG</name>